<feature type="transmembrane region" description="Helical" evidence="7">
    <location>
        <begin position="281"/>
        <end position="305"/>
    </location>
</feature>
<dbReference type="AlphaFoldDB" id="T0M3V6"/>
<evidence type="ECO:0000259" key="8">
    <source>
        <dbReference type="PROSITE" id="PS50850"/>
    </source>
</evidence>
<keyword evidence="3 7" id="KW-0812">Transmembrane</keyword>
<organism evidence="9 10">
    <name type="scientific">Colletotrichum gloeosporioides (strain Cg-14)</name>
    <name type="common">Anthracnose fungus</name>
    <name type="synonym">Glomerella cingulata</name>
    <dbReference type="NCBI Taxonomy" id="1237896"/>
    <lineage>
        <taxon>Eukaryota</taxon>
        <taxon>Fungi</taxon>
        <taxon>Dikarya</taxon>
        <taxon>Ascomycota</taxon>
        <taxon>Pezizomycotina</taxon>
        <taxon>Sordariomycetes</taxon>
        <taxon>Hypocreomycetidae</taxon>
        <taxon>Glomerellales</taxon>
        <taxon>Glomerellaceae</taxon>
        <taxon>Colletotrichum</taxon>
        <taxon>Colletotrichum gloeosporioides species complex</taxon>
    </lineage>
</organism>
<gene>
    <name evidence="9" type="ORF">CGLO_01490</name>
</gene>
<feature type="transmembrane region" description="Helical" evidence="7">
    <location>
        <begin position="351"/>
        <end position="375"/>
    </location>
</feature>
<accession>T0M3V6</accession>
<dbReference type="Proteomes" id="UP000015530">
    <property type="component" value="Unassembled WGS sequence"/>
</dbReference>
<feature type="transmembrane region" description="Helical" evidence="7">
    <location>
        <begin position="626"/>
        <end position="643"/>
    </location>
</feature>
<feature type="transmembrane region" description="Helical" evidence="7">
    <location>
        <begin position="456"/>
        <end position="478"/>
    </location>
</feature>
<dbReference type="SUPFAM" id="SSF103473">
    <property type="entry name" value="MFS general substrate transporter"/>
    <property type="match status" value="1"/>
</dbReference>
<feature type="domain" description="Major facilitator superfamily (MFS) profile" evidence="8">
    <location>
        <begin position="158"/>
        <end position="649"/>
    </location>
</feature>
<reference evidence="10" key="1">
    <citation type="journal article" date="2013" name="Mol. Plant Microbe Interact.">
        <title>Global aspects of pacC regulation of pathogenicity genes in Colletotrichum gloeosporioides as revealed by transcriptome analysis.</title>
        <authorList>
            <person name="Alkan N."/>
            <person name="Meng X."/>
            <person name="Friedlander G."/>
            <person name="Reuveni E."/>
            <person name="Sukno S."/>
            <person name="Sherman A."/>
            <person name="Thon M."/>
            <person name="Fluhr R."/>
            <person name="Prusky D."/>
        </authorList>
    </citation>
    <scope>NUCLEOTIDE SEQUENCE [LARGE SCALE GENOMIC DNA]</scope>
    <source>
        <strain evidence="10">Cg-14</strain>
    </source>
</reference>
<dbReference type="OrthoDB" id="10021397at2759"/>
<protein>
    <submittedName>
        <fullName evidence="9">Major facilitator superfamily transporter</fullName>
    </submittedName>
</protein>
<dbReference type="PROSITE" id="PS50850">
    <property type="entry name" value="MFS"/>
    <property type="match status" value="1"/>
</dbReference>
<evidence type="ECO:0000256" key="6">
    <source>
        <dbReference type="ARBA" id="ARBA00023180"/>
    </source>
</evidence>
<keyword evidence="4 7" id="KW-1133">Transmembrane helix</keyword>
<dbReference type="PANTHER" id="PTHR23501:SF187">
    <property type="entry name" value="MAJOR FACILITATOR SUPERFAMILY (MFS) PROFILE DOMAIN-CONTAINING PROTEIN"/>
    <property type="match status" value="1"/>
</dbReference>
<dbReference type="HOGENOM" id="CLU_000960_22_0_1"/>
<dbReference type="EMBL" id="AMYD01000318">
    <property type="protein sequence ID" value="EQB58276.1"/>
    <property type="molecule type" value="Genomic_DNA"/>
</dbReference>
<evidence type="ECO:0000256" key="2">
    <source>
        <dbReference type="ARBA" id="ARBA00022448"/>
    </source>
</evidence>
<dbReference type="CDD" id="cd17502">
    <property type="entry name" value="MFS_Azr1_MDR_like"/>
    <property type="match status" value="1"/>
</dbReference>
<feature type="transmembrane region" description="Helical" evidence="7">
    <location>
        <begin position="381"/>
        <end position="400"/>
    </location>
</feature>
<dbReference type="OMA" id="KKVMMFI"/>
<feature type="transmembrane region" description="Helical" evidence="7">
    <location>
        <begin position="485"/>
        <end position="504"/>
    </location>
</feature>
<evidence type="ECO:0000313" key="10">
    <source>
        <dbReference type="Proteomes" id="UP000015530"/>
    </source>
</evidence>
<dbReference type="Gene3D" id="1.20.1250.20">
    <property type="entry name" value="MFS general substrate transporter like domains"/>
    <property type="match status" value="1"/>
</dbReference>
<dbReference type="InterPro" id="IPR011701">
    <property type="entry name" value="MFS"/>
</dbReference>
<dbReference type="Gene3D" id="1.20.1720.10">
    <property type="entry name" value="Multidrug resistance protein D"/>
    <property type="match status" value="1"/>
</dbReference>
<dbReference type="eggNOG" id="KOG0254">
    <property type="taxonomic scope" value="Eukaryota"/>
</dbReference>
<keyword evidence="6" id="KW-0325">Glycoprotein</keyword>
<sequence>MGVRAAFIRDSPLPKNASSYHGDLEEQGYEGYVFPERRGSDFELVTRQDPIPLNKWVCGRPTGGGGRRILQQLVDVFKHQFGTQTLALQNSICYASTCRDYFFTACNDGGYRNHTHKIISTSVNMPEPHIDEKSGDTPEAAGLSASDPYKKDYRFWAILFALCITSLLASLENTVIVTSLPTIVEKLKFGSGYVWVANIFFLTSAAVQPLFGQLSNLFGRRYLTIAIVALFTLGSGICGGANGPAMLIAGRAIQGAGSGGINMIVDIIISDLVPLRERGNYIAIILVTYGVGTAIGPFVGGIIVQKTSWRWVFYINLPVGVCSLVLLYLFLHVKWDRTSTTGDKLRRIDLIGNAILITSTVSVLIALTWAGAVYPWSSYKVIVPLILGLLGLAGFCVFEGSGIVTQPVMPLRLFANRTSAVVYATTFLNSAMVYWAFFFLPLYFQAVKLSTPARSGVQLLPVCLIAIPGAAVSAVVLSRWGRYKALHISGFALLAVGFGVWTLLDRHSGTAAWVLVQVVPALGSGMLLNTLLPAFQASLEEKDQAAATAIWSFIRSFGQIWGVAIPAAIFNTYTAKYAKIVDDAGARDVLRHGNAYASATKVFVESFSTPVRDQIIEVFTEALRKVFFIALSFAGLAFLLSFLEREVKLRKELETEFGLEERDQTEKKVVSV</sequence>
<feature type="transmembrane region" description="Helical" evidence="7">
    <location>
        <begin position="510"/>
        <end position="532"/>
    </location>
</feature>
<evidence type="ECO:0000256" key="1">
    <source>
        <dbReference type="ARBA" id="ARBA00004141"/>
    </source>
</evidence>
<feature type="transmembrane region" description="Helical" evidence="7">
    <location>
        <begin position="553"/>
        <end position="573"/>
    </location>
</feature>
<evidence type="ECO:0000256" key="5">
    <source>
        <dbReference type="ARBA" id="ARBA00023136"/>
    </source>
</evidence>
<dbReference type="GO" id="GO:0022857">
    <property type="term" value="F:transmembrane transporter activity"/>
    <property type="evidence" value="ECO:0007669"/>
    <property type="project" value="InterPro"/>
</dbReference>
<evidence type="ECO:0000256" key="3">
    <source>
        <dbReference type="ARBA" id="ARBA00022692"/>
    </source>
</evidence>
<feature type="transmembrane region" description="Helical" evidence="7">
    <location>
        <begin position="191"/>
        <end position="211"/>
    </location>
</feature>
<proteinExistence type="predicted"/>
<dbReference type="PRINTS" id="PR01036">
    <property type="entry name" value="TCRTETB"/>
</dbReference>
<dbReference type="InterPro" id="IPR036259">
    <property type="entry name" value="MFS_trans_sf"/>
</dbReference>
<dbReference type="InterPro" id="IPR020846">
    <property type="entry name" value="MFS_dom"/>
</dbReference>
<keyword evidence="5 7" id="KW-0472">Membrane</keyword>
<name>T0M3V6_COLGC</name>
<evidence type="ECO:0000256" key="7">
    <source>
        <dbReference type="SAM" id="Phobius"/>
    </source>
</evidence>
<feature type="transmembrane region" description="Helical" evidence="7">
    <location>
        <begin position="311"/>
        <end position="331"/>
    </location>
</feature>
<dbReference type="PANTHER" id="PTHR23501">
    <property type="entry name" value="MAJOR FACILITATOR SUPERFAMILY"/>
    <property type="match status" value="1"/>
</dbReference>
<feature type="transmembrane region" description="Helical" evidence="7">
    <location>
        <begin position="248"/>
        <end position="269"/>
    </location>
</feature>
<comment type="caution">
    <text evidence="9">The sequence shown here is derived from an EMBL/GenBank/DDBJ whole genome shotgun (WGS) entry which is preliminary data.</text>
</comment>
<evidence type="ECO:0000313" key="9">
    <source>
        <dbReference type="EMBL" id="EQB58276.1"/>
    </source>
</evidence>
<keyword evidence="2" id="KW-0813">Transport</keyword>
<feature type="transmembrane region" description="Helical" evidence="7">
    <location>
        <begin position="223"/>
        <end position="242"/>
    </location>
</feature>
<feature type="transmembrane region" description="Helical" evidence="7">
    <location>
        <begin position="421"/>
        <end position="444"/>
    </location>
</feature>
<dbReference type="Pfam" id="PF07690">
    <property type="entry name" value="MFS_1"/>
    <property type="match status" value="1"/>
</dbReference>
<comment type="subcellular location">
    <subcellularLocation>
        <location evidence="1">Membrane</location>
        <topology evidence="1">Multi-pass membrane protein</topology>
    </subcellularLocation>
</comment>
<feature type="transmembrane region" description="Helical" evidence="7">
    <location>
        <begin position="153"/>
        <end position="171"/>
    </location>
</feature>
<dbReference type="GO" id="GO:0005886">
    <property type="term" value="C:plasma membrane"/>
    <property type="evidence" value="ECO:0007669"/>
    <property type="project" value="TreeGrafter"/>
</dbReference>
<evidence type="ECO:0000256" key="4">
    <source>
        <dbReference type="ARBA" id="ARBA00022989"/>
    </source>
</evidence>